<feature type="compositionally biased region" description="Basic and acidic residues" evidence="4">
    <location>
        <begin position="700"/>
        <end position="710"/>
    </location>
</feature>
<keyword evidence="7" id="KW-1185">Reference proteome</keyword>
<dbReference type="GO" id="GO:0003729">
    <property type="term" value="F:mRNA binding"/>
    <property type="evidence" value="ECO:0007669"/>
    <property type="project" value="TreeGrafter"/>
</dbReference>
<feature type="compositionally biased region" description="Basic and acidic residues" evidence="4">
    <location>
        <begin position="729"/>
        <end position="770"/>
    </location>
</feature>
<dbReference type="PANTHER" id="PTHR19980:SF0">
    <property type="entry name" value="CLEAVAGE STIMULATION FACTOR SUBUNIT 3"/>
    <property type="match status" value="1"/>
</dbReference>
<feature type="compositionally biased region" description="Low complexity" evidence="4">
    <location>
        <begin position="654"/>
        <end position="664"/>
    </location>
</feature>
<keyword evidence="1" id="KW-0677">Repeat</keyword>
<evidence type="ECO:0000259" key="5">
    <source>
        <dbReference type="Pfam" id="PF05843"/>
    </source>
</evidence>
<evidence type="ECO:0000313" key="6">
    <source>
        <dbReference type="EMBL" id="KII83377.1"/>
    </source>
</evidence>
<name>A0A0C9SQ61_PLICR</name>
<evidence type="ECO:0000256" key="2">
    <source>
        <dbReference type="ARBA" id="ARBA00023242"/>
    </source>
</evidence>
<feature type="region of interest" description="Disordered" evidence="4">
    <location>
        <begin position="1"/>
        <end position="56"/>
    </location>
</feature>
<evidence type="ECO:0000256" key="4">
    <source>
        <dbReference type="SAM" id="MobiDB-lite"/>
    </source>
</evidence>
<sequence length="849" mass="96072">MAEPPPSFDANDVYSAELAGDDEQTRTQTPSTQPALSQVTEPQQSQEQHQPDVETHVVPPSEWEVIRAQLRDKPHQPDLWQRLVELAESGDNIEQIKETYEALLENYPNTSSAQIAYIGHFLSPGLFQFAEELFKRFLKMSPAVDLWKFYLSYVRRVNTGPSTRDVVRKSYEFALSFVGQDKDSGSIWWDYLQFLKLGETTNTWEEQQKMDALRKVYHRAVQIPLDNLEALWSDFESFETGLNKITAKKFLQDLNPAYVQARTVLRKLTQHLGPLFPPPPRASSDRPAIYLPPLPTFNAAERALVGAWKNYIKWEESNPLEIEDKDKPTLVTRIQGVYRKAVIRMRFYPEIWFMSYVWTQSIGKQDEALNILRAGIEAIPHSFVLHYAYTESLEARMKENEAAKIHAAYERFLEVLRKDLESLETRVNSANSSFSSQNTTDTQPVNGQDPAQAPVASNGNSFSTQPDTSEMKSKDLAERRKDYGNVWINYIRFARRAQGSQASRVVFGKARKDTRWTPWEVYEAAALMEYHTSKATAVAFRIFEKGLDTFGEELEYVLRYLGFLISVNDENNARALFERVIGTFPPDRARPLWERWTRYEYQYGSLTAALSLEKRIAEVYPTDPPIKRFAQRHTYLGTDAIAGRDLGFAIARQGGPASGSSGSSSTGGGGGLGRADTVQSLMANQAQGSPNPHKRPPSPDYRRRGDDPRGATDSGPAYKRTRPSTPPPPRDRDRGERWEGRRRFGSPVRDRERDVPPPRRVDREKDEEKGVVLPPIVSWFVGQLPAASAFDGPVFRTDDLMSLFRNAMIPPSGGARARSPIPPPRGGGRPPPDYGPYQGPGGGRSARRY</sequence>
<feature type="domain" description="Suppressor of forked" evidence="5">
    <location>
        <begin position="66"/>
        <end position="645"/>
    </location>
</feature>
<dbReference type="GO" id="GO:0180010">
    <property type="term" value="P:co-transcriptional mRNA 3'-end processing, cleavage and polyadenylation pathway"/>
    <property type="evidence" value="ECO:0007669"/>
    <property type="project" value="UniProtKB-UniRule"/>
</dbReference>
<feature type="region of interest" description="Disordered" evidence="4">
    <location>
        <begin position="652"/>
        <end position="770"/>
    </location>
</feature>
<evidence type="ECO:0000256" key="3">
    <source>
        <dbReference type="RuleBase" id="RU369035"/>
    </source>
</evidence>
<feature type="compositionally biased region" description="Polar residues" evidence="4">
    <location>
        <begin position="26"/>
        <end position="48"/>
    </location>
</feature>
<dbReference type="SUPFAM" id="SSF48452">
    <property type="entry name" value="TPR-like"/>
    <property type="match status" value="2"/>
</dbReference>
<comment type="subcellular location">
    <subcellularLocation>
        <location evidence="3">Nucleus</location>
    </subcellularLocation>
    <subcellularLocation>
        <location evidence="3">Cytoplasm</location>
    </subcellularLocation>
    <text evidence="3">Nucleus and/or cytoplasm.</text>
</comment>
<feature type="compositionally biased region" description="Polar residues" evidence="4">
    <location>
        <begin position="455"/>
        <end position="468"/>
    </location>
</feature>
<dbReference type="HOGENOM" id="CLU_007630_0_0_1"/>
<dbReference type="GO" id="GO:0005737">
    <property type="term" value="C:cytoplasm"/>
    <property type="evidence" value="ECO:0007669"/>
    <property type="project" value="UniProtKB-SubCell"/>
</dbReference>
<dbReference type="PANTHER" id="PTHR19980">
    <property type="entry name" value="RNA CLEAVAGE STIMULATION FACTOR"/>
    <property type="match status" value="1"/>
</dbReference>
<reference evidence="6 7" key="1">
    <citation type="submission" date="2014-06" db="EMBL/GenBank/DDBJ databases">
        <title>Evolutionary Origins and Diversification of the Mycorrhizal Mutualists.</title>
        <authorList>
            <consortium name="DOE Joint Genome Institute"/>
            <consortium name="Mycorrhizal Genomics Consortium"/>
            <person name="Kohler A."/>
            <person name="Kuo A."/>
            <person name="Nagy L.G."/>
            <person name="Floudas D."/>
            <person name="Copeland A."/>
            <person name="Barry K.W."/>
            <person name="Cichocki N."/>
            <person name="Veneault-Fourrey C."/>
            <person name="LaButti K."/>
            <person name="Lindquist E.A."/>
            <person name="Lipzen A."/>
            <person name="Lundell T."/>
            <person name="Morin E."/>
            <person name="Murat C."/>
            <person name="Riley R."/>
            <person name="Ohm R."/>
            <person name="Sun H."/>
            <person name="Tunlid A."/>
            <person name="Henrissat B."/>
            <person name="Grigoriev I.V."/>
            <person name="Hibbett D.S."/>
            <person name="Martin F."/>
        </authorList>
    </citation>
    <scope>NUCLEOTIDE SEQUENCE [LARGE SCALE GENOMIC DNA]</scope>
    <source>
        <strain evidence="6 7">FD-325 SS-3</strain>
    </source>
</reference>
<keyword evidence="2 3" id="KW-0539">Nucleus</keyword>
<feature type="region of interest" description="Disordered" evidence="4">
    <location>
        <begin position="809"/>
        <end position="849"/>
    </location>
</feature>
<keyword evidence="3" id="KW-0963">Cytoplasm</keyword>
<dbReference type="GO" id="GO:0005634">
    <property type="term" value="C:nucleus"/>
    <property type="evidence" value="ECO:0007669"/>
    <property type="project" value="UniProtKB-SubCell"/>
</dbReference>
<evidence type="ECO:0000313" key="7">
    <source>
        <dbReference type="Proteomes" id="UP000053263"/>
    </source>
</evidence>
<dbReference type="Gene3D" id="1.25.40.1040">
    <property type="match status" value="1"/>
</dbReference>
<dbReference type="OrthoDB" id="26282at2759"/>
<feature type="compositionally biased region" description="Polar residues" evidence="4">
    <location>
        <begin position="677"/>
        <end position="690"/>
    </location>
</feature>
<proteinExistence type="predicted"/>
<dbReference type="SMART" id="SM00386">
    <property type="entry name" value="HAT"/>
    <property type="match status" value="8"/>
</dbReference>
<dbReference type="EMBL" id="KN832578">
    <property type="protein sequence ID" value="KII83377.1"/>
    <property type="molecule type" value="Genomic_DNA"/>
</dbReference>
<feature type="compositionally biased region" description="Gly residues" evidence="4">
    <location>
        <begin position="838"/>
        <end position="849"/>
    </location>
</feature>
<dbReference type="Pfam" id="PF05843">
    <property type="entry name" value="Suf"/>
    <property type="match status" value="1"/>
</dbReference>
<feature type="compositionally biased region" description="Pro residues" evidence="4">
    <location>
        <begin position="820"/>
        <end position="834"/>
    </location>
</feature>
<evidence type="ECO:0000256" key="1">
    <source>
        <dbReference type="ARBA" id="ARBA00022737"/>
    </source>
</evidence>
<dbReference type="Proteomes" id="UP000053263">
    <property type="component" value="Unassembled WGS sequence"/>
</dbReference>
<gene>
    <name evidence="6" type="ORF">PLICRDRAFT_119513</name>
</gene>
<feature type="region of interest" description="Disordered" evidence="4">
    <location>
        <begin position="428"/>
        <end position="475"/>
    </location>
</feature>
<dbReference type="InterPro" id="IPR045243">
    <property type="entry name" value="Rna14-like"/>
</dbReference>
<organism evidence="6 7">
    <name type="scientific">Plicaturopsis crispa FD-325 SS-3</name>
    <dbReference type="NCBI Taxonomy" id="944288"/>
    <lineage>
        <taxon>Eukaryota</taxon>
        <taxon>Fungi</taxon>
        <taxon>Dikarya</taxon>
        <taxon>Basidiomycota</taxon>
        <taxon>Agaricomycotina</taxon>
        <taxon>Agaricomycetes</taxon>
        <taxon>Agaricomycetidae</taxon>
        <taxon>Amylocorticiales</taxon>
        <taxon>Amylocorticiaceae</taxon>
        <taxon>Plicatura</taxon>
        <taxon>Plicaturopsis crispa</taxon>
    </lineage>
</organism>
<accession>A0A0C9SQ61</accession>
<dbReference type="InterPro" id="IPR011990">
    <property type="entry name" value="TPR-like_helical_dom_sf"/>
</dbReference>
<comment type="function">
    <text evidence="3">Component of the cleavage factor IA (CFIA) complex, which is involved in the endonucleolytic cleavage during polyadenylation-dependent pre-mRNA 3'-end formation.</text>
</comment>
<dbReference type="InterPro" id="IPR008847">
    <property type="entry name" value="Suf"/>
</dbReference>
<keyword evidence="3" id="KW-0507">mRNA processing</keyword>
<dbReference type="InterPro" id="IPR003107">
    <property type="entry name" value="HAT"/>
</dbReference>
<feature type="compositionally biased region" description="Polar residues" evidence="4">
    <location>
        <begin position="428"/>
        <end position="446"/>
    </location>
</feature>
<protein>
    <recommendedName>
        <fullName evidence="3">mRNA 3'-end-processing protein RNA14</fullName>
    </recommendedName>
</protein>
<dbReference type="AlphaFoldDB" id="A0A0C9SQ61"/>